<dbReference type="PANTHER" id="PTHR33916">
    <property type="entry name" value="EXPANSIN-LIKE EG45 DOMAIN-CONTAINING PROTEIN"/>
    <property type="match status" value="1"/>
</dbReference>
<gene>
    <name evidence="2" type="ORF">ILEXP_LOCUS35152</name>
</gene>
<feature type="domain" description="DUF7705" evidence="1">
    <location>
        <begin position="96"/>
        <end position="150"/>
    </location>
</feature>
<dbReference type="Proteomes" id="UP001642360">
    <property type="component" value="Unassembled WGS sequence"/>
</dbReference>
<dbReference type="AlphaFoldDB" id="A0ABC8TEK8"/>
<name>A0ABC8TEK8_9AQUA</name>
<dbReference type="Pfam" id="PF24804">
    <property type="entry name" value="DUF7705"/>
    <property type="match status" value="1"/>
</dbReference>
<proteinExistence type="predicted"/>
<evidence type="ECO:0000313" key="2">
    <source>
        <dbReference type="EMBL" id="CAK9165955.1"/>
    </source>
</evidence>
<evidence type="ECO:0000259" key="1">
    <source>
        <dbReference type="Pfam" id="PF24804"/>
    </source>
</evidence>
<organism evidence="2 3">
    <name type="scientific">Ilex paraguariensis</name>
    <name type="common">yerba mate</name>
    <dbReference type="NCBI Taxonomy" id="185542"/>
    <lineage>
        <taxon>Eukaryota</taxon>
        <taxon>Viridiplantae</taxon>
        <taxon>Streptophyta</taxon>
        <taxon>Embryophyta</taxon>
        <taxon>Tracheophyta</taxon>
        <taxon>Spermatophyta</taxon>
        <taxon>Magnoliopsida</taxon>
        <taxon>eudicotyledons</taxon>
        <taxon>Gunneridae</taxon>
        <taxon>Pentapetalae</taxon>
        <taxon>asterids</taxon>
        <taxon>campanulids</taxon>
        <taxon>Aquifoliales</taxon>
        <taxon>Aquifoliaceae</taxon>
        <taxon>Ilex</taxon>
    </lineage>
</organism>
<dbReference type="EMBL" id="CAUOFW020004502">
    <property type="protein sequence ID" value="CAK9165955.1"/>
    <property type="molecule type" value="Genomic_DNA"/>
</dbReference>
<keyword evidence="3" id="KW-1185">Reference proteome</keyword>
<sequence length="162" mass="18012">MGNPLPNFRISSIKPADYEINLVEDVILRDMKVWNVNAMKQVIRSEEWEAISHIPIAKQMGTDKLVWDPSPKGVYNVKSGSATQKLRLRNTYSFPAVGPISHHRYLIQDPGTKPATRVWPSINVGTEIYVSSEGAGVTAEWAVSDFDVLVLEDATSDGRGFL</sequence>
<evidence type="ECO:0000313" key="3">
    <source>
        <dbReference type="Proteomes" id="UP001642360"/>
    </source>
</evidence>
<protein>
    <recommendedName>
        <fullName evidence="1">DUF7705 domain-containing protein</fullName>
    </recommendedName>
</protein>
<dbReference type="PANTHER" id="PTHR33916:SF1">
    <property type="entry name" value="EXPANSIN-LIKE EG45 DOMAIN-CONTAINING PROTEIN"/>
    <property type="match status" value="1"/>
</dbReference>
<comment type="caution">
    <text evidence="2">The sequence shown here is derived from an EMBL/GenBank/DDBJ whole genome shotgun (WGS) entry which is preliminary data.</text>
</comment>
<accession>A0ABC8TEK8</accession>
<reference evidence="2 3" key="1">
    <citation type="submission" date="2024-02" db="EMBL/GenBank/DDBJ databases">
        <authorList>
            <person name="Vignale AGUSTIN F."/>
            <person name="Sosa J E."/>
            <person name="Modenutti C."/>
        </authorList>
    </citation>
    <scope>NUCLEOTIDE SEQUENCE [LARGE SCALE GENOMIC DNA]</scope>
</reference>
<dbReference type="InterPro" id="IPR056122">
    <property type="entry name" value="DUF7705"/>
</dbReference>